<dbReference type="Gene3D" id="3.40.1170.10">
    <property type="entry name" value="DNA repair protein MutS, domain I"/>
    <property type="match status" value="1"/>
</dbReference>
<evidence type="ECO:0000313" key="10">
    <source>
        <dbReference type="Proteomes" id="UP000799640"/>
    </source>
</evidence>
<dbReference type="GO" id="GO:0140664">
    <property type="term" value="F:ATP-dependent DNA damage sensor activity"/>
    <property type="evidence" value="ECO:0007669"/>
    <property type="project" value="InterPro"/>
</dbReference>
<dbReference type="GO" id="GO:0005524">
    <property type="term" value="F:ATP binding"/>
    <property type="evidence" value="ECO:0007669"/>
    <property type="project" value="UniProtKB-KW"/>
</dbReference>
<dbReference type="GO" id="GO:0030983">
    <property type="term" value="F:mismatched DNA binding"/>
    <property type="evidence" value="ECO:0007669"/>
    <property type="project" value="InterPro"/>
</dbReference>
<dbReference type="InterPro" id="IPR000432">
    <property type="entry name" value="DNA_mismatch_repair_MutS_C"/>
</dbReference>
<evidence type="ECO:0000256" key="4">
    <source>
        <dbReference type="ARBA" id="ARBA00022840"/>
    </source>
</evidence>
<dbReference type="PROSITE" id="PS00486">
    <property type="entry name" value="DNA_MISMATCH_REPAIR_2"/>
    <property type="match status" value="1"/>
</dbReference>
<dbReference type="GO" id="GO:0005634">
    <property type="term" value="C:nucleus"/>
    <property type="evidence" value="ECO:0007669"/>
    <property type="project" value="TreeGrafter"/>
</dbReference>
<evidence type="ECO:0000256" key="3">
    <source>
        <dbReference type="ARBA" id="ARBA00022763"/>
    </source>
</evidence>
<sequence>MRLQTRLSEGVLQLRNIRPYSCHFCTTSIKIRTLSKQPLGARIWTRGAKRRSTIALKDVPQGALPRIPIETETSREPAYPTVIQQARNNMRKFSHCVLLTRVGGFYELYFEQAEEYAPLLNLKTGSKKTSVGAVPMAGFPYFQLDRFLKVLVHDLNKYVAISEEFANDPSQMLQSGGLLFDRRVTRIVTPGTLIDEKFMDPWENNFLLSIHADPSAVQSLEISEKMNPVPQADIGLSWVDLSSGDFFTQKTDFGSFLSIVARINPREIVVDRALETSESPLLKALTDEKYTISFQDILESTPAEKWHQFLEDTSIDNSAASFSECEVTAGNIVLHYANVQLQGSKVALQAPIQRQDNEFMIIDRHSLRALEIRETLRDGNFEGSLLHAVRRTVTKSGTRLLAQRLTAPSMDLDEINHRLDLVTEMIEAPALRNEIISLLRATYDSLRLVQKFAFGRGDTDDLLGLSKTVQITKRIAELLEAHAESHTSLKLSESKGNGKASIQKLLSQLNFDGPLALSQRILDAIDEEMLSEQHRIEDSQAAQLVELAEDVLSGAGEPEKLKGVPKGVKSQLVAGGARKETGAPEDIWIMKRSASKILHDLHDSLDQLLQEKEELTTTFREKSKTPGLTLKWTPGLGHICHIKGKCPQSALDALGATKRVSSSRTTQSFHLPEWTRLGTNIDDAKLRIRREEQRVFTTLRTLVIRDLPTLRRNACVLDSLDVATAFASLAVSNALTRPILDHSATHTVLGARHPVVEAGLRARGLTFTPNDCLAGPTAPARVLLITGPNMGGKSTFLRQNALISILAQTGSYVPAHHARLGLVDRVFSRVGAADDLFRDRSTFMVEMLEAGAILRGATRRSFVIMDEVGRGTTAEEGLAVGFACLWHLWAVNRCRGLFATHFHRIADLTVGWEGVGRLCSDVLVEGDGGFVYVHRLREGVNRESHALKVARVAGLPDEAIRVAARLLEDLKAEGPLAARGEERKAGEQG</sequence>
<keyword evidence="2" id="KW-0547">Nucleotide-binding</keyword>
<dbReference type="GO" id="GO:0005739">
    <property type="term" value="C:mitochondrion"/>
    <property type="evidence" value="ECO:0007669"/>
    <property type="project" value="TreeGrafter"/>
</dbReference>
<keyword evidence="10" id="KW-1185">Reference proteome</keyword>
<dbReference type="InterPro" id="IPR036187">
    <property type="entry name" value="DNA_mismatch_repair_MutS_sf"/>
</dbReference>
<dbReference type="EMBL" id="ML996689">
    <property type="protein sequence ID" value="KAF2403909.1"/>
    <property type="molecule type" value="Genomic_DNA"/>
</dbReference>
<proteinExistence type="inferred from homology"/>
<dbReference type="InterPro" id="IPR007860">
    <property type="entry name" value="DNA_mmatch_repair_MutS_con_dom"/>
</dbReference>
<evidence type="ECO:0000256" key="2">
    <source>
        <dbReference type="ARBA" id="ARBA00022741"/>
    </source>
</evidence>
<dbReference type="SUPFAM" id="SSF55271">
    <property type="entry name" value="DNA repair protein MutS, domain I"/>
    <property type="match status" value="1"/>
</dbReference>
<evidence type="ECO:0000313" key="9">
    <source>
        <dbReference type="EMBL" id="KAF2403909.1"/>
    </source>
</evidence>
<dbReference type="OrthoDB" id="2534523at2759"/>
<dbReference type="SMART" id="SM00534">
    <property type="entry name" value="MUTSac"/>
    <property type="match status" value="1"/>
</dbReference>
<keyword evidence="4" id="KW-0067">ATP-binding</keyword>
<dbReference type="InterPro" id="IPR016151">
    <property type="entry name" value="DNA_mismatch_repair_MutS_N"/>
</dbReference>
<reference evidence="9" key="1">
    <citation type="journal article" date="2020" name="Stud. Mycol.">
        <title>101 Dothideomycetes genomes: a test case for predicting lifestyles and emergence of pathogens.</title>
        <authorList>
            <person name="Haridas S."/>
            <person name="Albert R."/>
            <person name="Binder M."/>
            <person name="Bloem J."/>
            <person name="Labutti K."/>
            <person name="Salamov A."/>
            <person name="Andreopoulos B."/>
            <person name="Baker S."/>
            <person name="Barry K."/>
            <person name="Bills G."/>
            <person name="Bluhm B."/>
            <person name="Cannon C."/>
            <person name="Castanera R."/>
            <person name="Culley D."/>
            <person name="Daum C."/>
            <person name="Ezra D."/>
            <person name="Gonzalez J."/>
            <person name="Henrissat B."/>
            <person name="Kuo A."/>
            <person name="Liang C."/>
            <person name="Lipzen A."/>
            <person name="Lutzoni F."/>
            <person name="Magnuson J."/>
            <person name="Mondo S."/>
            <person name="Nolan M."/>
            <person name="Ohm R."/>
            <person name="Pangilinan J."/>
            <person name="Park H.-J."/>
            <person name="Ramirez L."/>
            <person name="Alfaro M."/>
            <person name="Sun H."/>
            <person name="Tritt A."/>
            <person name="Yoshinaga Y."/>
            <person name="Zwiers L.-H."/>
            <person name="Turgeon B."/>
            <person name="Goodwin S."/>
            <person name="Spatafora J."/>
            <person name="Crous P."/>
            <person name="Grigoriev I."/>
        </authorList>
    </citation>
    <scope>NUCLEOTIDE SEQUENCE</scope>
    <source>
        <strain evidence="9">CBS 262.69</strain>
    </source>
</reference>
<dbReference type="InterPro" id="IPR007696">
    <property type="entry name" value="DNA_mismatch_repair_MutS_core"/>
</dbReference>
<gene>
    <name evidence="9" type="ORF">EJ06DRAFT_505324</name>
</gene>
<dbReference type="SMART" id="SM00533">
    <property type="entry name" value="MUTSd"/>
    <property type="match status" value="1"/>
</dbReference>
<dbReference type="Gene3D" id="3.40.50.300">
    <property type="entry name" value="P-loop containing nucleotide triphosphate hydrolases"/>
    <property type="match status" value="1"/>
</dbReference>
<dbReference type="InterPro" id="IPR007695">
    <property type="entry name" value="DNA_mismatch_repair_MutS-lik_N"/>
</dbReference>
<dbReference type="Pfam" id="PF00488">
    <property type="entry name" value="MutS_V"/>
    <property type="match status" value="1"/>
</dbReference>
<dbReference type="Pfam" id="PF05192">
    <property type="entry name" value="MutS_III"/>
    <property type="match status" value="1"/>
</dbReference>
<dbReference type="InterPro" id="IPR045076">
    <property type="entry name" value="MutS"/>
</dbReference>
<organism evidence="9 10">
    <name type="scientific">Trichodelitschia bisporula</name>
    <dbReference type="NCBI Taxonomy" id="703511"/>
    <lineage>
        <taxon>Eukaryota</taxon>
        <taxon>Fungi</taxon>
        <taxon>Dikarya</taxon>
        <taxon>Ascomycota</taxon>
        <taxon>Pezizomycotina</taxon>
        <taxon>Dothideomycetes</taxon>
        <taxon>Dothideomycetes incertae sedis</taxon>
        <taxon>Phaeotrichales</taxon>
        <taxon>Phaeotrichaceae</taxon>
        <taxon>Trichodelitschia</taxon>
    </lineage>
</organism>
<dbReference type="FunFam" id="3.40.1170.10:FF:000010">
    <property type="entry name" value="DNA mismatch repair protein Msh1"/>
    <property type="match status" value="1"/>
</dbReference>
<keyword evidence="6" id="KW-0234">DNA repair</keyword>
<dbReference type="Proteomes" id="UP000799640">
    <property type="component" value="Unassembled WGS sequence"/>
</dbReference>
<feature type="domain" description="DNA mismatch repair proteins mutS family" evidence="8">
    <location>
        <begin position="861"/>
        <end position="877"/>
    </location>
</feature>
<dbReference type="InterPro" id="IPR036678">
    <property type="entry name" value="MutS_con_dom_sf"/>
</dbReference>
<dbReference type="InterPro" id="IPR017261">
    <property type="entry name" value="DNA_mismatch_repair_MutS/MSH"/>
</dbReference>
<dbReference type="PIRSF" id="PIRSF037677">
    <property type="entry name" value="DNA_mis_repair_Msh6"/>
    <property type="match status" value="1"/>
</dbReference>
<dbReference type="AlphaFoldDB" id="A0A6G1I763"/>
<comment type="similarity">
    <text evidence="1">Belongs to the DNA mismatch repair MutS family.</text>
</comment>
<feature type="coiled-coil region" evidence="7">
    <location>
        <begin position="598"/>
        <end position="625"/>
    </location>
</feature>
<dbReference type="PANTHER" id="PTHR11361">
    <property type="entry name" value="DNA MISMATCH REPAIR PROTEIN MUTS FAMILY MEMBER"/>
    <property type="match status" value="1"/>
</dbReference>
<dbReference type="PANTHER" id="PTHR11361:SF34">
    <property type="entry name" value="DNA MISMATCH REPAIR PROTEIN MSH1, MITOCHONDRIAL"/>
    <property type="match status" value="1"/>
</dbReference>
<evidence type="ECO:0000256" key="5">
    <source>
        <dbReference type="ARBA" id="ARBA00023125"/>
    </source>
</evidence>
<dbReference type="GO" id="GO:0043504">
    <property type="term" value="P:mitochondrial DNA repair"/>
    <property type="evidence" value="ECO:0007669"/>
    <property type="project" value="TreeGrafter"/>
</dbReference>
<keyword evidence="5" id="KW-0238">DNA-binding</keyword>
<dbReference type="Pfam" id="PF01624">
    <property type="entry name" value="MutS_I"/>
    <property type="match status" value="1"/>
</dbReference>
<protein>
    <submittedName>
        <fullName evidence="9">Putative DNA mismatch repair protein Msh1</fullName>
    </submittedName>
</protein>
<keyword evidence="3" id="KW-0227">DNA damage</keyword>
<keyword evidence="7" id="KW-0175">Coiled coil</keyword>
<dbReference type="Gene3D" id="3.30.420.110">
    <property type="entry name" value="MutS, connector domain"/>
    <property type="match status" value="1"/>
</dbReference>
<dbReference type="SUPFAM" id="SSF52540">
    <property type="entry name" value="P-loop containing nucleoside triphosphate hydrolases"/>
    <property type="match status" value="1"/>
</dbReference>
<evidence type="ECO:0000256" key="7">
    <source>
        <dbReference type="SAM" id="Coils"/>
    </source>
</evidence>
<dbReference type="InterPro" id="IPR027417">
    <property type="entry name" value="P-loop_NTPase"/>
</dbReference>
<accession>A0A6G1I763</accession>
<evidence type="ECO:0000259" key="8">
    <source>
        <dbReference type="PROSITE" id="PS00486"/>
    </source>
</evidence>
<dbReference type="SUPFAM" id="SSF53150">
    <property type="entry name" value="DNA repair protein MutS, domain II"/>
    <property type="match status" value="1"/>
</dbReference>
<evidence type="ECO:0000256" key="6">
    <source>
        <dbReference type="ARBA" id="ARBA00023204"/>
    </source>
</evidence>
<dbReference type="Pfam" id="PF05188">
    <property type="entry name" value="MutS_II"/>
    <property type="match status" value="1"/>
</dbReference>
<dbReference type="GO" id="GO:0006298">
    <property type="term" value="P:mismatch repair"/>
    <property type="evidence" value="ECO:0007669"/>
    <property type="project" value="InterPro"/>
</dbReference>
<evidence type="ECO:0000256" key="1">
    <source>
        <dbReference type="ARBA" id="ARBA00006271"/>
    </source>
</evidence>
<dbReference type="Gene3D" id="1.10.1420.10">
    <property type="match status" value="1"/>
</dbReference>
<dbReference type="SUPFAM" id="SSF48334">
    <property type="entry name" value="DNA repair protein MutS, domain III"/>
    <property type="match status" value="1"/>
</dbReference>
<name>A0A6G1I763_9PEZI</name>